<feature type="chain" id="PRO_5042537757" evidence="3">
    <location>
        <begin position="18"/>
        <end position="179"/>
    </location>
</feature>
<dbReference type="AlphaFoldDB" id="A0AAJ7L6T6"/>
<keyword evidence="2" id="KW-0812">Transmembrane</keyword>
<accession>A0AAJ7L6T6</accession>
<keyword evidence="2" id="KW-1133">Transmembrane helix</keyword>
<feature type="signal peptide" evidence="3">
    <location>
        <begin position="1"/>
        <end position="17"/>
    </location>
</feature>
<name>A0AAJ7L6T6_9ACAR</name>
<evidence type="ECO:0000313" key="4">
    <source>
        <dbReference type="Proteomes" id="UP000694867"/>
    </source>
</evidence>
<feature type="transmembrane region" description="Helical" evidence="2">
    <location>
        <begin position="109"/>
        <end position="133"/>
    </location>
</feature>
<reference evidence="5" key="1">
    <citation type="submission" date="2025-08" db="UniProtKB">
        <authorList>
            <consortium name="RefSeq"/>
        </authorList>
    </citation>
    <scope>IDENTIFICATION</scope>
</reference>
<evidence type="ECO:0000256" key="1">
    <source>
        <dbReference type="SAM" id="MobiDB-lite"/>
    </source>
</evidence>
<protein>
    <submittedName>
        <fullName evidence="5">Uncharacterized protein LOC100903566</fullName>
    </submittedName>
</protein>
<feature type="region of interest" description="Disordered" evidence="1">
    <location>
        <begin position="152"/>
        <end position="179"/>
    </location>
</feature>
<dbReference type="GeneID" id="100903566"/>
<dbReference type="RefSeq" id="XP_018495672.1">
    <property type="nucleotide sequence ID" value="XM_018640156.1"/>
</dbReference>
<evidence type="ECO:0000256" key="2">
    <source>
        <dbReference type="SAM" id="Phobius"/>
    </source>
</evidence>
<proteinExistence type="predicted"/>
<dbReference type="KEGG" id="goe:100903566"/>
<evidence type="ECO:0000313" key="5">
    <source>
        <dbReference type="RefSeq" id="XP_018495672.1"/>
    </source>
</evidence>
<keyword evidence="2" id="KW-0472">Membrane</keyword>
<sequence>MLCKKLLVASLLVAVSASSGSSNEFCGPIELLAGPAVNVVGTWDVRVYTDGIVECSPKDQRCKYKTSPNDEGIELVVESLVWSRSESDPCDRIVQGKFVLSSTTARGQIAVIIAIGLAGFAVLTVFLGCLAYYSHPDAFWGRILKRRRRSNQAAEPRQELPTMSESGFTSVALPAGATS</sequence>
<evidence type="ECO:0000256" key="3">
    <source>
        <dbReference type="SAM" id="SignalP"/>
    </source>
</evidence>
<keyword evidence="3" id="KW-0732">Signal</keyword>
<keyword evidence="4" id="KW-1185">Reference proteome</keyword>
<gene>
    <name evidence="5" type="primary">LOC100903566</name>
</gene>
<dbReference type="Proteomes" id="UP000694867">
    <property type="component" value="Unplaced"/>
</dbReference>
<organism evidence="4 5">
    <name type="scientific">Galendromus occidentalis</name>
    <name type="common">western predatory mite</name>
    <dbReference type="NCBI Taxonomy" id="34638"/>
    <lineage>
        <taxon>Eukaryota</taxon>
        <taxon>Metazoa</taxon>
        <taxon>Ecdysozoa</taxon>
        <taxon>Arthropoda</taxon>
        <taxon>Chelicerata</taxon>
        <taxon>Arachnida</taxon>
        <taxon>Acari</taxon>
        <taxon>Parasitiformes</taxon>
        <taxon>Mesostigmata</taxon>
        <taxon>Gamasina</taxon>
        <taxon>Phytoseioidea</taxon>
        <taxon>Phytoseiidae</taxon>
        <taxon>Typhlodrominae</taxon>
        <taxon>Galendromus</taxon>
    </lineage>
</organism>